<reference evidence="2 3" key="1">
    <citation type="submission" date="2023-12" db="EMBL/GenBank/DDBJ databases">
        <title>Novel species of the genus Arcicella isolated from rivers.</title>
        <authorList>
            <person name="Lu H."/>
        </authorList>
    </citation>
    <scope>NUCLEOTIDE SEQUENCE [LARGE SCALE GENOMIC DNA]</scope>
    <source>
        <strain evidence="2 3">KCTC 23307</strain>
    </source>
</reference>
<protein>
    <recommendedName>
        <fullName evidence="4">3-keto-disaccharide hydrolase domain-containing protein</fullName>
    </recommendedName>
</protein>
<feature type="signal peptide" evidence="1">
    <location>
        <begin position="1"/>
        <end position="19"/>
    </location>
</feature>
<gene>
    <name evidence="2" type="ORF">VB248_17570</name>
</gene>
<evidence type="ECO:0000256" key="1">
    <source>
        <dbReference type="SAM" id="SignalP"/>
    </source>
</evidence>
<dbReference type="Proteomes" id="UP001302949">
    <property type="component" value="Unassembled WGS sequence"/>
</dbReference>
<keyword evidence="3" id="KW-1185">Reference proteome</keyword>
<proteinExistence type="predicted"/>
<feature type="chain" id="PRO_5045451471" description="3-keto-disaccharide hydrolase domain-containing protein" evidence="1">
    <location>
        <begin position="20"/>
        <end position="220"/>
    </location>
</feature>
<keyword evidence="1" id="KW-0732">Signal</keyword>
<evidence type="ECO:0008006" key="4">
    <source>
        <dbReference type="Google" id="ProtNLM"/>
    </source>
</evidence>
<organism evidence="2 3">
    <name type="scientific">Arcicella rigui</name>
    <dbReference type="NCBI Taxonomy" id="797020"/>
    <lineage>
        <taxon>Bacteria</taxon>
        <taxon>Pseudomonadati</taxon>
        <taxon>Bacteroidota</taxon>
        <taxon>Cytophagia</taxon>
        <taxon>Cytophagales</taxon>
        <taxon>Flectobacillaceae</taxon>
        <taxon>Arcicella</taxon>
    </lineage>
</organism>
<evidence type="ECO:0000313" key="2">
    <source>
        <dbReference type="EMBL" id="MEA5140965.1"/>
    </source>
</evidence>
<accession>A0ABU5QDQ9</accession>
<evidence type="ECO:0000313" key="3">
    <source>
        <dbReference type="Proteomes" id="UP001302949"/>
    </source>
</evidence>
<comment type="caution">
    <text evidence="2">The sequence shown here is derived from an EMBL/GenBank/DDBJ whole genome shotgun (WGS) entry which is preliminary data.</text>
</comment>
<dbReference type="RefSeq" id="WP_323298121.1">
    <property type="nucleotide sequence ID" value="NZ_JAYFUM010000022.1"/>
</dbReference>
<sequence length="220" mass="25048">MKNLQILLFTLFLYQNLLAQTVSLEPNNLIANQVSMSFEKLNGIKVLKVVKDSAVKKVDEATFVRIKNIDFQEGTIEVKVLSRLLKTASPSDRGFIGLAYHINADNSKFDCIYIRPTNGRADDQVRRNHSIQYFSFPDFKFNRLRKEKPEMYESYADMGLNEWITIKIVVKGKQAKLFLNDNTQPSLIVNEPLGENTSGALGLFVDVGTEGYFRDLKVSK</sequence>
<dbReference type="Gene3D" id="2.60.120.560">
    <property type="entry name" value="Exo-inulinase, domain 1"/>
    <property type="match status" value="1"/>
</dbReference>
<name>A0ABU5QDQ9_9BACT</name>
<dbReference type="EMBL" id="JAYFUM010000022">
    <property type="protein sequence ID" value="MEA5140965.1"/>
    <property type="molecule type" value="Genomic_DNA"/>
</dbReference>